<proteinExistence type="predicted"/>
<keyword evidence="3" id="KW-1185">Reference proteome</keyword>
<comment type="caution">
    <text evidence="2">The sequence shown here is derived from an EMBL/GenBank/DDBJ whole genome shotgun (WGS) entry which is preliminary data.</text>
</comment>
<name>A0A8X6YNK5_9ARAC</name>
<dbReference type="OrthoDB" id="6433991at2759"/>
<organism evidence="2 3">
    <name type="scientific">Trichonephila inaurata madagascariensis</name>
    <dbReference type="NCBI Taxonomy" id="2747483"/>
    <lineage>
        <taxon>Eukaryota</taxon>
        <taxon>Metazoa</taxon>
        <taxon>Ecdysozoa</taxon>
        <taxon>Arthropoda</taxon>
        <taxon>Chelicerata</taxon>
        <taxon>Arachnida</taxon>
        <taxon>Araneae</taxon>
        <taxon>Araneomorphae</taxon>
        <taxon>Entelegynae</taxon>
        <taxon>Araneoidea</taxon>
        <taxon>Nephilidae</taxon>
        <taxon>Trichonephila</taxon>
        <taxon>Trichonephila inaurata</taxon>
    </lineage>
</organism>
<feature type="signal peptide" evidence="1">
    <location>
        <begin position="1"/>
        <end position="18"/>
    </location>
</feature>
<reference evidence="2" key="1">
    <citation type="submission" date="2020-08" db="EMBL/GenBank/DDBJ databases">
        <title>Multicomponent nature underlies the extraordinary mechanical properties of spider dragline silk.</title>
        <authorList>
            <person name="Kono N."/>
            <person name="Nakamura H."/>
            <person name="Mori M."/>
            <person name="Yoshida Y."/>
            <person name="Ohtoshi R."/>
            <person name="Malay A.D."/>
            <person name="Moran D.A.P."/>
            <person name="Tomita M."/>
            <person name="Numata K."/>
            <person name="Arakawa K."/>
        </authorList>
    </citation>
    <scope>NUCLEOTIDE SEQUENCE</scope>
</reference>
<gene>
    <name evidence="2" type="primary">NCL1_51004</name>
    <name evidence="2" type="ORF">TNIN_483041</name>
</gene>
<sequence>MQLLLFVTLTVLFGSATCFANCFKEKSLKNVINCLVTAATECNMEFKSLAQNFNSVAEKVCKKNSDLHKELEKNRECIVKGIINTKCLEPIVNIMKSGNTPRNILKSQKEACRLLDKTGECTKGSVKDSCGKDVVAFKSLYDSAMEMHRGVCEEVILPLNEDDFTTKRSEKTMWLSEEKSTLPYNAAIECKLKFKSKALAEKLQRLSWKREEITPKTVLKAQKESCKTLEKRVKCQLEEIKHGCGKSVLAFFRTLFDPLTEVQKGLCEEVILPEIEDASPSKRSEDVTLPDLLRLMELKI</sequence>
<protein>
    <submittedName>
        <fullName evidence="2">Uncharacterized protein</fullName>
    </submittedName>
</protein>
<dbReference type="AlphaFoldDB" id="A0A8X6YNK5"/>
<keyword evidence="1" id="KW-0732">Signal</keyword>
<evidence type="ECO:0000313" key="2">
    <source>
        <dbReference type="EMBL" id="GFY74130.1"/>
    </source>
</evidence>
<dbReference type="Proteomes" id="UP000886998">
    <property type="component" value="Unassembled WGS sequence"/>
</dbReference>
<accession>A0A8X6YNK5</accession>
<evidence type="ECO:0000256" key="1">
    <source>
        <dbReference type="SAM" id="SignalP"/>
    </source>
</evidence>
<feature type="chain" id="PRO_5036475404" evidence="1">
    <location>
        <begin position="19"/>
        <end position="300"/>
    </location>
</feature>
<evidence type="ECO:0000313" key="3">
    <source>
        <dbReference type="Proteomes" id="UP000886998"/>
    </source>
</evidence>
<dbReference type="EMBL" id="BMAV01020574">
    <property type="protein sequence ID" value="GFY74130.1"/>
    <property type="molecule type" value="Genomic_DNA"/>
</dbReference>